<dbReference type="Gene3D" id="1.25.10.10">
    <property type="entry name" value="Leucine-rich Repeat Variant"/>
    <property type="match status" value="1"/>
</dbReference>
<dbReference type="ExpressionAtlas" id="A5AXD3">
    <property type="expression patterns" value="baseline and differential"/>
</dbReference>
<feature type="compositionally biased region" description="Low complexity" evidence="4">
    <location>
        <begin position="10"/>
        <end position="30"/>
    </location>
</feature>
<dbReference type="GO" id="GO:0006417">
    <property type="term" value="P:regulation of translation"/>
    <property type="evidence" value="ECO:0007669"/>
    <property type="project" value="UniProtKB-KW"/>
</dbReference>
<dbReference type="CDD" id="cd07920">
    <property type="entry name" value="Pumilio"/>
    <property type="match status" value="1"/>
</dbReference>
<dbReference type="InterPro" id="IPR016024">
    <property type="entry name" value="ARM-type_fold"/>
</dbReference>
<accession>A5AXD3</accession>
<reference evidence="5" key="1">
    <citation type="journal article" date="2007" name="PLoS ONE">
        <title>The first genome sequence of an elite grapevine cultivar (Pinot noir Vitis vinifera L.): coping with a highly heterozygous genome.</title>
        <authorList>
            <person name="Velasco R."/>
            <person name="Zharkikh A."/>
            <person name="Troggio M."/>
            <person name="Cartwright D.A."/>
            <person name="Cestaro A."/>
            <person name="Pruss D."/>
            <person name="Pindo M."/>
            <person name="FitzGerald L.M."/>
            <person name="Vezzulli S."/>
            <person name="Reid J."/>
            <person name="Malacarne G."/>
            <person name="Iliev D."/>
            <person name="Coppola G."/>
            <person name="Wardell B."/>
            <person name="Micheletti D."/>
            <person name="Macalma T."/>
            <person name="Facci M."/>
            <person name="Mitchell J.T."/>
            <person name="Perazzolli M."/>
            <person name="Eldredge G."/>
            <person name="Gatto P."/>
            <person name="Oyzerski R."/>
            <person name="Moretto M."/>
            <person name="Gutin N."/>
            <person name="Stefanini M."/>
            <person name="Chen Y."/>
            <person name="Segala C."/>
            <person name="Davenport C."/>
            <person name="Dematte L."/>
            <person name="Mraz A."/>
            <person name="Battilana J."/>
            <person name="Stormo K."/>
            <person name="Costa F."/>
            <person name="Tao Q."/>
            <person name="Si-Ammour A."/>
            <person name="Harkins T."/>
            <person name="Lackey A."/>
            <person name="Perbost C."/>
            <person name="Taillon B."/>
            <person name="Stella A."/>
            <person name="Solovyev V."/>
            <person name="Fawcett J.A."/>
            <person name="Sterck L."/>
            <person name="Vandepoele K."/>
            <person name="Grando S.M."/>
            <person name="Toppo S."/>
            <person name="Moser C."/>
            <person name="Lanchbury J."/>
            <person name="Bogden R."/>
            <person name="Skolnick M."/>
            <person name="Sgaramella V."/>
            <person name="Bhatnagar S.K."/>
            <person name="Fontana P."/>
            <person name="Gutin A."/>
            <person name="Van de Peer Y."/>
            <person name="Salamini F."/>
            <person name="Viola R."/>
        </authorList>
    </citation>
    <scope>NUCLEOTIDE SEQUENCE</scope>
</reference>
<keyword evidence="1" id="KW-0677">Repeat</keyword>
<evidence type="ECO:0000256" key="1">
    <source>
        <dbReference type="ARBA" id="ARBA00022737"/>
    </source>
</evidence>
<keyword evidence="3" id="KW-0694">RNA-binding</keyword>
<dbReference type="AlphaFoldDB" id="A5AXD3"/>
<name>A5AXD3_VITVI</name>
<feature type="region of interest" description="Disordered" evidence="4">
    <location>
        <begin position="104"/>
        <end position="144"/>
    </location>
</feature>
<dbReference type="SMART" id="SM00025">
    <property type="entry name" value="Pumilio"/>
    <property type="match status" value="6"/>
</dbReference>
<dbReference type="SUPFAM" id="SSF48371">
    <property type="entry name" value="ARM repeat"/>
    <property type="match status" value="1"/>
</dbReference>
<dbReference type="InterPro" id="IPR033712">
    <property type="entry name" value="Pumilio_RNA-bd"/>
</dbReference>
<dbReference type="InterPro" id="IPR001313">
    <property type="entry name" value="Pumilio_RNA-bd_rpt"/>
</dbReference>
<evidence type="ECO:0000256" key="2">
    <source>
        <dbReference type="ARBA" id="ARBA00022845"/>
    </source>
</evidence>
<feature type="compositionally biased region" description="Polar residues" evidence="4">
    <location>
        <begin position="108"/>
        <end position="144"/>
    </location>
</feature>
<gene>
    <name evidence="5" type="ORF">VITISV_039435</name>
</gene>
<feature type="region of interest" description="Disordered" evidence="4">
    <location>
        <begin position="1"/>
        <end position="30"/>
    </location>
</feature>
<keyword evidence="2" id="KW-0810">Translation regulation</keyword>
<dbReference type="InterPro" id="IPR011989">
    <property type="entry name" value="ARM-like"/>
</dbReference>
<protein>
    <submittedName>
        <fullName evidence="5">Uncharacterized protein</fullName>
    </submittedName>
</protein>
<dbReference type="OrthoDB" id="668540at2759"/>
<proteinExistence type="predicted"/>
<dbReference type="EMBL" id="AM439116">
    <property type="protein sequence ID" value="CAN67257.1"/>
    <property type="molecule type" value="Genomic_DNA"/>
</dbReference>
<evidence type="ECO:0000313" key="5">
    <source>
        <dbReference type="EMBL" id="CAN67257.1"/>
    </source>
</evidence>
<dbReference type="Pfam" id="PF00806">
    <property type="entry name" value="PUF"/>
    <property type="match status" value="5"/>
</dbReference>
<feature type="compositionally biased region" description="Basic and acidic residues" evidence="4">
    <location>
        <begin position="162"/>
        <end position="172"/>
    </location>
</feature>
<sequence length="507" mass="55393">MEGSMQKTPSSSSSSSVSGCSSSSYCCSMSGSRNTVNAVLLAGFRELFNRTEDQSGDDSASSSQNQPVLPTGLEQYAVPDAQFSTSFSPNNIWAWPGLRNEGSYPGPNGQSFVTGNPDSSAAPATTNWGNQSEARTDTGSSQDNVLPQSLMMVHHNLNPTLPREDSPPDPHPPETGTDYSAQIQSMQPCQIIEMALNFSGSFLLRSALAEKKPESKSTIFEGLIAHIVTLAVHPSGCNVFIRLTEACDANQLSQILSKLILPPSTIIRVSHDPIGSKSIQRLIQVLRRSPLVVPVVTALAAGFYELMKDQQGAMVISRCLALLSSEQNEELYRAAILPCVALATHAKGCIALNSFINNVIGPYRDLLLHKITDNTVFLSQDPRGNFVVQHILELHHPVFTSKICHLLQGYYVRLSVQKSGSHIVEKCLKSHWMSFAVKELTTSGRLPQLAHDQFGNYVIQTALRVTKDANIQLYRSLLEALEPYLPSLASHLHGKNLFRLINNRTPI</sequence>
<dbReference type="PANTHER" id="PTHR12537:SF137">
    <property type="entry name" value="PUMILIO HOMOLOG 16-RELATED"/>
    <property type="match status" value="1"/>
</dbReference>
<evidence type="ECO:0000256" key="4">
    <source>
        <dbReference type="SAM" id="MobiDB-lite"/>
    </source>
</evidence>
<organism evidence="5">
    <name type="scientific">Vitis vinifera</name>
    <name type="common">Grape</name>
    <dbReference type="NCBI Taxonomy" id="29760"/>
    <lineage>
        <taxon>Eukaryota</taxon>
        <taxon>Viridiplantae</taxon>
        <taxon>Streptophyta</taxon>
        <taxon>Embryophyta</taxon>
        <taxon>Tracheophyta</taxon>
        <taxon>Spermatophyta</taxon>
        <taxon>Magnoliopsida</taxon>
        <taxon>eudicotyledons</taxon>
        <taxon>Gunneridae</taxon>
        <taxon>Pentapetalae</taxon>
        <taxon>rosids</taxon>
        <taxon>Vitales</taxon>
        <taxon>Vitaceae</taxon>
        <taxon>Viteae</taxon>
        <taxon>Vitis</taxon>
    </lineage>
</organism>
<evidence type="ECO:0000256" key="3">
    <source>
        <dbReference type="ARBA" id="ARBA00022884"/>
    </source>
</evidence>
<dbReference type="GO" id="GO:0003723">
    <property type="term" value="F:RNA binding"/>
    <property type="evidence" value="ECO:0007669"/>
    <property type="project" value="UniProtKB-KW"/>
</dbReference>
<feature type="region of interest" description="Disordered" evidence="4">
    <location>
        <begin position="157"/>
        <end position="179"/>
    </location>
</feature>
<dbReference type="PANTHER" id="PTHR12537">
    <property type="entry name" value="RNA BINDING PROTEIN PUMILIO-RELATED"/>
    <property type="match status" value="1"/>
</dbReference>